<organism evidence="1">
    <name type="scientific">marine metagenome</name>
    <dbReference type="NCBI Taxonomy" id="408172"/>
    <lineage>
        <taxon>unclassified sequences</taxon>
        <taxon>metagenomes</taxon>
        <taxon>ecological metagenomes</taxon>
    </lineage>
</organism>
<sequence>NTTSYVLVIEPEFDKEVTFKIGKTDTLQTIQAASPGAITHLGLSIETEEPGMDDFGQITGDAGDGSFGIFPPQIIVGTASIGRLLAPEGTVITAWQNDGEDLIGSTTVGNEQGEYKGDLSTTLSPLGANLINVMGFDNEAQEWMFYDPKTSLVNFSNINAMHDNVAYYINVTQSQTVSLGGVLYQLNEGLNIVPWGEYAGVNRLSIGPKDGLLSLIQDENLVRIWRFDNEYQNWSFFDPREAFATANTLRTLNDNEVIWLVVKRDVYSTTNGTSLNLHGVSHSTRSTSGSNLIIWRHGPIGSSKDLETSTAATPVPSAAASFGDGTWIVGSNIQPGTYRSSRTGGGCYWERLSGFSGGFGDIIANEITDELSLVEISSTDAGFSTL</sequence>
<name>A0A382MAR5_9ZZZZ</name>
<gene>
    <name evidence="1" type="ORF">METZ01_LOCUS298888</name>
</gene>
<dbReference type="EMBL" id="UINC01092445">
    <property type="protein sequence ID" value="SVC46034.1"/>
    <property type="molecule type" value="Genomic_DNA"/>
</dbReference>
<feature type="non-terminal residue" evidence="1">
    <location>
        <position position="1"/>
    </location>
</feature>
<reference evidence="1" key="1">
    <citation type="submission" date="2018-05" db="EMBL/GenBank/DDBJ databases">
        <authorList>
            <person name="Lanie J.A."/>
            <person name="Ng W.-L."/>
            <person name="Kazmierczak K.M."/>
            <person name="Andrzejewski T.M."/>
            <person name="Davidsen T.M."/>
            <person name="Wayne K.J."/>
            <person name="Tettelin H."/>
            <person name="Glass J.I."/>
            <person name="Rusch D."/>
            <person name="Podicherti R."/>
            <person name="Tsui H.-C.T."/>
            <person name="Winkler M.E."/>
        </authorList>
    </citation>
    <scope>NUCLEOTIDE SEQUENCE</scope>
</reference>
<accession>A0A382MAR5</accession>
<evidence type="ECO:0000313" key="1">
    <source>
        <dbReference type="EMBL" id="SVC46034.1"/>
    </source>
</evidence>
<proteinExistence type="predicted"/>
<dbReference type="AlphaFoldDB" id="A0A382MAR5"/>
<protein>
    <submittedName>
        <fullName evidence="1">Uncharacterized protein</fullName>
    </submittedName>
</protein>
<feature type="non-terminal residue" evidence="1">
    <location>
        <position position="386"/>
    </location>
</feature>